<proteinExistence type="predicted"/>
<dbReference type="EMBL" id="QRVK01000033">
    <property type="protein sequence ID" value="RGS39423.1"/>
    <property type="molecule type" value="Genomic_DNA"/>
</dbReference>
<evidence type="ECO:0008006" key="4">
    <source>
        <dbReference type="Google" id="ProtNLM"/>
    </source>
</evidence>
<protein>
    <recommendedName>
        <fullName evidence="4">DUF3592 domain-containing protein</fullName>
    </recommendedName>
</protein>
<dbReference type="AlphaFoldDB" id="A0A3R6CTB6"/>
<feature type="transmembrane region" description="Helical" evidence="1">
    <location>
        <begin position="20"/>
        <end position="38"/>
    </location>
</feature>
<keyword evidence="1" id="KW-0472">Membrane</keyword>
<feature type="transmembrane region" description="Helical" evidence="1">
    <location>
        <begin position="122"/>
        <end position="139"/>
    </location>
</feature>
<dbReference type="OrthoDB" id="2085160at2"/>
<dbReference type="Proteomes" id="UP000283295">
    <property type="component" value="Unassembled WGS sequence"/>
</dbReference>
<dbReference type="RefSeq" id="WP_015534741.1">
    <property type="nucleotide sequence ID" value="NZ_CABJEB010000002.1"/>
</dbReference>
<evidence type="ECO:0000256" key="1">
    <source>
        <dbReference type="SAM" id="Phobius"/>
    </source>
</evidence>
<organism evidence="2 3">
    <name type="scientific">Coprococcus eutactus</name>
    <dbReference type="NCBI Taxonomy" id="33043"/>
    <lineage>
        <taxon>Bacteria</taxon>
        <taxon>Bacillati</taxon>
        <taxon>Bacillota</taxon>
        <taxon>Clostridia</taxon>
        <taxon>Lachnospirales</taxon>
        <taxon>Lachnospiraceae</taxon>
        <taxon>Coprococcus</taxon>
    </lineage>
</organism>
<feature type="transmembrane region" description="Helical" evidence="1">
    <location>
        <begin position="82"/>
        <end position="102"/>
    </location>
</feature>
<reference evidence="2 3" key="1">
    <citation type="submission" date="2018-08" db="EMBL/GenBank/DDBJ databases">
        <title>A genome reference for cultivated species of the human gut microbiota.</title>
        <authorList>
            <person name="Zou Y."/>
            <person name="Xue W."/>
            <person name="Luo G."/>
        </authorList>
    </citation>
    <scope>NUCLEOTIDE SEQUENCE [LARGE SCALE GENOMIC DNA]</scope>
    <source>
        <strain evidence="2 3">AF22-21</strain>
    </source>
</reference>
<keyword evidence="1" id="KW-0812">Transmembrane</keyword>
<evidence type="ECO:0000313" key="3">
    <source>
        <dbReference type="Proteomes" id="UP000283295"/>
    </source>
</evidence>
<comment type="caution">
    <text evidence="2">The sequence shown here is derived from an EMBL/GenBank/DDBJ whole genome shotgun (WGS) entry which is preliminary data.</text>
</comment>
<keyword evidence="1" id="KW-1133">Transmembrane helix</keyword>
<evidence type="ECO:0000313" key="2">
    <source>
        <dbReference type="EMBL" id="RGS39423.1"/>
    </source>
</evidence>
<accession>A0A3R6CTB6</accession>
<sequence length="142" mass="16177">MILTSGDSISIFFRLLPYTTYIIPIASFIIAVVIGLSIRGKACRIERDYTRTSADITSVRRFSKRTHINYEYRDQSGVLHNGFLSVRGITNYNSMSSIAIYYNPNNPSVSYTERTMNSDKNAPFIYGGAVLLGTLVFLWRRR</sequence>
<name>A0A3R6CTB6_9FIRM</name>
<gene>
    <name evidence="2" type="ORF">DWX94_11115</name>
</gene>